<keyword evidence="4 7" id="KW-0812">Transmembrane</keyword>
<comment type="caution">
    <text evidence="8">The sequence shown here is derived from an EMBL/GenBank/DDBJ whole genome shotgun (WGS) entry which is preliminary data.</text>
</comment>
<keyword evidence="3" id="KW-1003">Cell membrane</keyword>
<keyword evidence="5 7" id="KW-1133">Transmembrane helix</keyword>
<evidence type="ECO:0000256" key="2">
    <source>
        <dbReference type="ARBA" id="ARBA00006679"/>
    </source>
</evidence>
<proteinExistence type="inferred from homology"/>
<accession>A0ABS7VUT6</accession>
<dbReference type="Pfam" id="PF07681">
    <property type="entry name" value="DoxX"/>
    <property type="match status" value="1"/>
</dbReference>
<evidence type="ECO:0000256" key="1">
    <source>
        <dbReference type="ARBA" id="ARBA00004651"/>
    </source>
</evidence>
<evidence type="ECO:0000313" key="9">
    <source>
        <dbReference type="Proteomes" id="UP000704176"/>
    </source>
</evidence>
<dbReference type="PANTHER" id="PTHR33452:SF1">
    <property type="entry name" value="INNER MEMBRANE PROTEIN YPHA-RELATED"/>
    <property type="match status" value="1"/>
</dbReference>
<evidence type="ECO:0000256" key="5">
    <source>
        <dbReference type="ARBA" id="ARBA00022989"/>
    </source>
</evidence>
<dbReference type="PANTHER" id="PTHR33452">
    <property type="entry name" value="OXIDOREDUCTASE CATD-RELATED"/>
    <property type="match status" value="1"/>
</dbReference>
<protein>
    <submittedName>
        <fullName evidence="8">DoxX family protein</fullName>
    </submittedName>
</protein>
<comment type="subcellular location">
    <subcellularLocation>
        <location evidence="1">Cell membrane</location>
        <topology evidence="1">Multi-pass membrane protein</topology>
    </subcellularLocation>
</comment>
<organism evidence="8 9">
    <name type="scientific">Microvirga puerhi</name>
    <dbReference type="NCBI Taxonomy" id="2876078"/>
    <lineage>
        <taxon>Bacteria</taxon>
        <taxon>Pseudomonadati</taxon>
        <taxon>Pseudomonadota</taxon>
        <taxon>Alphaproteobacteria</taxon>
        <taxon>Hyphomicrobiales</taxon>
        <taxon>Methylobacteriaceae</taxon>
        <taxon>Microvirga</taxon>
    </lineage>
</organism>
<gene>
    <name evidence="8" type="ORF">K9B37_20390</name>
</gene>
<keyword evidence="6 7" id="KW-0472">Membrane</keyword>
<evidence type="ECO:0000313" key="8">
    <source>
        <dbReference type="EMBL" id="MBZ6078623.1"/>
    </source>
</evidence>
<feature type="transmembrane region" description="Helical" evidence="7">
    <location>
        <begin position="78"/>
        <end position="96"/>
    </location>
</feature>
<dbReference type="InterPro" id="IPR032808">
    <property type="entry name" value="DoxX"/>
</dbReference>
<evidence type="ECO:0000256" key="7">
    <source>
        <dbReference type="SAM" id="Phobius"/>
    </source>
</evidence>
<feature type="transmembrane region" description="Helical" evidence="7">
    <location>
        <begin position="108"/>
        <end position="128"/>
    </location>
</feature>
<keyword evidence="9" id="KW-1185">Reference proteome</keyword>
<dbReference type="Proteomes" id="UP000704176">
    <property type="component" value="Unassembled WGS sequence"/>
</dbReference>
<dbReference type="RefSeq" id="WP_224315374.1">
    <property type="nucleotide sequence ID" value="NZ_JAIRBM010000020.1"/>
</dbReference>
<sequence>MIDTRTAPYAALVLRVALGILFLAHAGLKIFVFTPAGTAQFFGSLGLPPALAYLTILIEVAGGVALILGFYARIAAIVLIPILLGAIFTVHGPAGFFFTNPKGGWEFLALWIVGLLAQALVGDGALALKSTPASTSGRLAARSA</sequence>
<name>A0ABS7VUT6_9HYPH</name>
<feature type="transmembrane region" description="Helical" evidence="7">
    <location>
        <begin position="51"/>
        <end position="71"/>
    </location>
</feature>
<reference evidence="8 9" key="1">
    <citation type="submission" date="2021-09" db="EMBL/GenBank/DDBJ databases">
        <title>The complete genome sequence of a new microorganism.</title>
        <authorList>
            <person name="Zi Z."/>
        </authorList>
    </citation>
    <scope>NUCLEOTIDE SEQUENCE [LARGE SCALE GENOMIC DNA]</scope>
    <source>
        <strain evidence="8 9">WGZ8</strain>
    </source>
</reference>
<dbReference type="InterPro" id="IPR051907">
    <property type="entry name" value="DoxX-like_oxidoreductase"/>
</dbReference>
<feature type="transmembrane region" description="Helical" evidence="7">
    <location>
        <begin position="12"/>
        <end position="31"/>
    </location>
</feature>
<dbReference type="EMBL" id="JAIRBM010000020">
    <property type="protein sequence ID" value="MBZ6078623.1"/>
    <property type="molecule type" value="Genomic_DNA"/>
</dbReference>
<evidence type="ECO:0000256" key="6">
    <source>
        <dbReference type="ARBA" id="ARBA00023136"/>
    </source>
</evidence>
<evidence type="ECO:0000256" key="3">
    <source>
        <dbReference type="ARBA" id="ARBA00022475"/>
    </source>
</evidence>
<comment type="similarity">
    <text evidence="2">Belongs to the DoxX family.</text>
</comment>
<evidence type="ECO:0000256" key="4">
    <source>
        <dbReference type="ARBA" id="ARBA00022692"/>
    </source>
</evidence>